<evidence type="ECO:0000256" key="3">
    <source>
        <dbReference type="ARBA" id="ARBA00020104"/>
    </source>
</evidence>
<evidence type="ECO:0000256" key="13">
    <source>
        <dbReference type="PROSITE-ProRule" id="PRU00302"/>
    </source>
</evidence>
<comment type="caution">
    <text evidence="15">The sequence shown here is derived from an EMBL/GenBank/DDBJ whole genome shotgun (WGS) entry which is preliminary data.</text>
</comment>
<dbReference type="PANTHER" id="PTHR19325:SF549">
    <property type="entry name" value="BETA-2-GLYCOPROTEIN 1"/>
    <property type="match status" value="1"/>
</dbReference>
<comment type="function">
    <text evidence="1">Binds to various kinds of negatively charged substances such as heparin, phospholipids, and dextran sulfate. May prevent activation of the intrinsic blood coagulation cascade by binding to phospholipids on the surface of damaged cells.</text>
</comment>
<sequence>MGLLDFYKPQEVNVSFYLDVVRYHCKLDYVLIGSENATCSANGTWSHVPQCRDVKCQRPTEITNGYMSFAPYRKYNYKEVVTYGCNPPYALVGSRTSYCDKDGEWTQKPLCQAPCHVPTPKANVLHNGRKTRVDEISRQEIQHGDIITYYCKNKDENCAYTIQSQCDNGNFTVPACYKKPGLFSVFSSDPSKMTPCPEEQQRSV</sequence>
<comment type="subcellular location">
    <subcellularLocation>
        <location evidence="2">Secreted</location>
    </subcellularLocation>
</comment>
<keyword evidence="9 13" id="KW-1015">Disulfide bond</keyword>
<gene>
    <name evidence="15" type="ORF">GDO78_013711</name>
</gene>
<evidence type="ECO:0000256" key="10">
    <source>
        <dbReference type="ARBA" id="ARBA00023180"/>
    </source>
</evidence>
<name>A0A8J6EFM8_ELECQ</name>
<keyword evidence="6" id="KW-0358">Heparin-binding</keyword>
<keyword evidence="10" id="KW-0325">Glycoprotein</keyword>
<dbReference type="Pfam" id="PF00084">
    <property type="entry name" value="Sushi"/>
    <property type="match status" value="2"/>
</dbReference>
<evidence type="ECO:0000256" key="4">
    <source>
        <dbReference type="ARBA" id="ARBA00022525"/>
    </source>
</evidence>
<dbReference type="CDD" id="cd00033">
    <property type="entry name" value="CCP"/>
    <property type="match status" value="2"/>
</dbReference>
<evidence type="ECO:0000256" key="2">
    <source>
        <dbReference type="ARBA" id="ARBA00004613"/>
    </source>
</evidence>
<keyword evidence="8" id="KW-0677">Repeat</keyword>
<comment type="caution">
    <text evidence="13">Lacks conserved residue(s) required for the propagation of feature annotation.</text>
</comment>
<accession>A0A8J6EFM8</accession>
<proteinExistence type="predicted"/>
<keyword evidence="16" id="KW-1185">Reference proteome</keyword>
<evidence type="ECO:0000256" key="12">
    <source>
        <dbReference type="ARBA" id="ARBA00033414"/>
    </source>
</evidence>
<dbReference type="Gene3D" id="2.10.70.10">
    <property type="entry name" value="Complement Module, domain 1"/>
    <property type="match status" value="3"/>
</dbReference>
<evidence type="ECO:0000256" key="6">
    <source>
        <dbReference type="ARBA" id="ARBA00022674"/>
    </source>
</evidence>
<keyword evidence="7" id="KW-0732">Signal</keyword>
<dbReference type="InterPro" id="IPR035976">
    <property type="entry name" value="Sushi/SCR/CCP_sf"/>
</dbReference>
<dbReference type="InterPro" id="IPR000436">
    <property type="entry name" value="Sushi_SCR_CCP_dom"/>
</dbReference>
<keyword evidence="4" id="KW-0964">Secreted</keyword>
<dbReference type="EMBL" id="WNTK01001039">
    <property type="protein sequence ID" value="KAG9468135.1"/>
    <property type="molecule type" value="Genomic_DNA"/>
</dbReference>
<evidence type="ECO:0000313" key="16">
    <source>
        <dbReference type="Proteomes" id="UP000770717"/>
    </source>
</evidence>
<evidence type="ECO:0000256" key="11">
    <source>
        <dbReference type="ARBA" id="ARBA00029855"/>
    </source>
</evidence>
<feature type="domain" description="Sushi" evidence="14">
    <location>
        <begin position="1"/>
        <end position="53"/>
    </location>
</feature>
<organism evidence="15 16">
    <name type="scientific">Eleutherodactylus coqui</name>
    <name type="common">Puerto Rican coqui</name>
    <dbReference type="NCBI Taxonomy" id="57060"/>
    <lineage>
        <taxon>Eukaryota</taxon>
        <taxon>Metazoa</taxon>
        <taxon>Chordata</taxon>
        <taxon>Craniata</taxon>
        <taxon>Vertebrata</taxon>
        <taxon>Euteleostomi</taxon>
        <taxon>Amphibia</taxon>
        <taxon>Batrachia</taxon>
        <taxon>Anura</taxon>
        <taxon>Neobatrachia</taxon>
        <taxon>Hyloidea</taxon>
        <taxon>Eleutherodactylidae</taxon>
        <taxon>Eleutherodactylinae</taxon>
        <taxon>Eleutherodactylus</taxon>
        <taxon>Eleutherodactylus</taxon>
    </lineage>
</organism>
<evidence type="ECO:0000256" key="9">
    <source>
        <dbReference type="ARBA" id="ARBA00023157"/>
    </source>
</evidence>
<dbReference type="AlphaFoldDB" id="A0A8J6EFM8"/>
<dbReference type="PROSITE" id="PS50923">
    <property type="entry name" value="SUSHI"/>
    <property type="match status" value="2"/>
</dbReference>
<reference evidence="15" key="1">
    <citation type="thesis" date="2020" institute="ProQuest LLC" country="789 East Eisenhower Parkway, Ann Arbor, MI, USA">
        <title>Comparative Genomics and Chromosome Evolution.</title>
        <authorList>
            <person name="Mudd A.B."/>
        </authorList>
    </citation>
    <scope>NUCLEOTIDE SEQUENCE</scope>
    <source>
        <strain evidence="15">HN-11 Male</strain>
        <tissue evidence="15">Kidney and liver</tissue>
    </source>
</reference>
<dbReference type="SUPFAM" id="SSF57535">
    <property type="entry name" value="Complement control module/SCR domain"/>
    <property type="match status" value="3"/>
</dbReference>
<evidence type="ECO:0000313" key="15">
    <source>
        <dbReference type="EMBL" id="KAG9468135.1"/>
    </source>
</evidence>
<dbReference type="InterPro" id="IPR050350">
    <property type="entry name" value="Compl-Cell_Adhes-Reg"/>
</dbReference>
<dbReference type="InterPro" id="IPR015104">
    <property type="entry name" value="Sushi_2"/>
</dbReference>
<dbReference type="OrthoDB" id="6103690at2759"/>
<dbReference type="Pfam" id="PF09014">
    <property type="entry name" value="Sushi_2"/>
    <property type="match status" value="1"/>
</dbReference>
<feature type="domain" description="Sushi" evidence="14">
    <location>
        <begin position="54"/>
        <end position="113"/>
    </location>
</feature>
<keyword evidence="5 13" id="KW-0768">Sushi</keyword>
<evidence type="ECO:0000256" key="1">
    <source>
        <dbReference type="ARBA" id="ARBA00003651"/>
    </source>
</evidence>
<dbReference type="Proteomes" id="UP000770717">
    <property type="component" value="Unassembled WGS sequence"/>
</dbReference>
<evidence type="ECO:0000256" key="8">
    <source>
        <dbReference type="ARBA" id="ARBA00022737"/>
    </source>
</evidence>
<evidence type="ECO:0000259" key="14">
    <source>
        <dbReference type="PROSITE" id="PS50923"/>
    </source>
</evidence>
<evidence type="ECO:0000256" key="5">
    <source>
        <dbReference type="ARBA" id="ARBA00022659"/>
    </source>
</evidence>
<protein>
    <recommendedName>
        <fullName evidence="3">Beta-2-glycoprotein 1</fullName>
    </recommendedName>
    <alternativeName>
        <fullName evidence="11">Apolipoprotein H</fullName>
    </alternativeName>
    <alternativeName>
        <fullName evidence="12">Beta-2-glycoprotein I</fullName>
    </alternativeName>
</protein>
<feature type="disulfide bond" evidence="13">
    <location>
        <begin position="56"/>
        <end position="99"/>
    </location>
</feature>
<dbReference type="PANTHER" id="PTHR19325">
    <property type="entry name" value="COMPLEMENT COMPONENT-RELATED SUSHI DOMAIN-CONTAINING"/>
    <property type="match status" value="1"/>
</dbReference>
<dbReference type="GO" id="GO:0008201">
    <property type="term" value="F:heparin binding"/>
    <property type="evidence" value="ECO:0007669"/>
    <property type="project" value="UniProtKB-KW"/>
</dbReference>
<dbReference type="SMART" id="SM00032">
    <property type="entry name" value="CCP"/>
    <property type="match status" value="3"/>
</dbReference>
<evidence type="ECO:0000256" key="7">
    <source>
        <dbReference type="ARBA" id="ARBA00022729"/>
    </source>
</evidence>
<dbReference type="GO" id="GO:0005576">
    <property type="term" value="C:extracellular region"/>
    <property type="evidence" value="ECO:0007669"/>
    <property type="project" value="UniProtKB-SubCell"/>
</dbReference>